<evidence type="ECO:0000256" key="1">
    <source>
        <dbReference type="SAM" id="Phobius"/>
    </source>
</evidence>
<keyword evidence="1" id="KW-0812">Transmembrane</keyword>
<keyword evidence="1" id="KW-0472">Membrane</keyword>
<protein>
    <submittedName>
        <fullName evidence="2">Uncharacterized protein</fullName>
    </submittedName>
</protein>
<sequence length="74" mass="8532">MQSAIEIVEHRDVMTFRLGDPILGLTLTGLLLVEAVLWTRQLRYQMISSLACRNAGWIDEDKTQHRERFECGQA</sequence>
<evidence type="ECO:0000313" key="2">
    <source>
        <dbReference type="EMBL" id="GAC96224.1"/>
    </source>
</evidence>
<evidence type="ECO:0000313" key="3">
    <source>
        <dbReference type="Proteomes" id="UP000014071"/>
    </source>
</evidence>
<keyword evidence="3" id="KW-1185">Reference proteome</keyword>
<dbReference type="Proteomes" id="UP000014071">
    <property type="component" value="Unassembled WGS sequence"/>
</dbReference>
<organism evidence="2 3">
    <name type="scientific">Pseudozyma hubeiensis (strain SY62)</name>
    <name type="common">Yeast</name>
    <dbReference type="NCBI Taxonomy" id="1305764"/>
    <lineage>
        <taxon>Eukaryota</taxon>
        <taxon>Fungi</taxon>
        <taxon>Dikarya</taxon>
        <taxon>Basidiomycota</taxon>
        <taxon>Ustilaginomycotina</taxon>
        <taxon>Ustilaginomycetes</taxon>
        <taxon>Ustilaginales</taxon>
        <taxon>Ustilaginaceae</taxon>
        <taxon>Pseudozyma</taxon>
    </lineage>
</organism>
<dbReference type="AlphaFoldDB" id="R9P4J0"/>
<dbReference type="GeneID" id="24109090"/>
<proteinExistence type="predicted"/>
<reference evidence="3" key="1">
    <citation type="journal article" date="2013" name="Genome Announc.">
        <title>Draft genome sequence of the basidiomycetous yeast-like fungus Pseudozyma hubeiensis SY62, which produces an abundant amount of the biosurfactant mannosylerythritol lipids.</title>
        <authorList>
            <person name="Konishi M."/>
            <person name="Hatada Y."/>
            <person name="Horiuchi J."/>
        </authorList>
    </citation>
    <scope>NUCLEOTIDE SEQUENCE [LARGE SCALE GENOMIC DNA]</scope>
    <source>
        <strain evidence="3">SY62</strain>
    </source>
</reference>
<keyword evidence="1" id="KW-1133">Transmembrane helix</keyword>
<name>R9P4J0_PSEHS</name>
<gene>
    <name evidence="2" type="ORF">PHSY_003804</name>
</gene>
<accession>R9P4J0</accession>
<dbReference type="HOGENOM" id="CLU_2688870_0_0_1"/>
<feature type="transmembrane region" description="Helical" evidence="1">
    <location>
        <begin position="22"/>
        <end position="39"/>
    </location>
</feature>
<dbReference type="RefSeq" id="XP_012189811.1">
    <property type="nucleotide sequence ID" value="XM_012334421.1"/>
</dbReference>
<dbReference type="EMBL" id="DF238801">
    <property type="protein sequence ID" value="GAC96224.1"/>
    <property type="molecule type" value="Genomic_DNA"/>
</dbReference>